<evidence type="ECO:0000256" key="2">
    <source>
        <dbReference type="ARBA" id="ARBA00010596"/>
    </source>
</evidence>
<dbReference type="AlphaFoldDB" id="A0AAV8VV63"/>
<comment type="caution">
    <text evidence="9">The sequence shown here is derived from an EMBL/GenBank/DDBJ whole genome shotgun (WGS) entry which is preliminary data.</text>
</comment>
<feature type="domain" description="Yip1" evidence="8">
    <location>
        <begin position="115"/>
        <end position="252"/>
    </location>
</feature>
<evidence type="ECO:0000313" key="9">
    <source>
        <dbReference type="EMBL" id="KAJ8918079.1"/>
    </source>
</evidence>
<dbReference type="InterPro" id="IPR006977">
    <property type="entry name" value="Yip1_dom"/>
</dbReference>
<dbReference type="InterPro" id="IPR045231">
    <property type="entry name" value="Yip1/4-like"/>
</dbReference>
<feature type="transmembrane region" description="Helical" evidence="6">
    <location>
        <begin position="206"/>
        <end position="226"/>
    </location>
</feature>
<dbReference type="GO" id="GO:0006888">
    <property type="term" value="P:endoplasmic reticulum to Golgi vesicle-mediated transport"/>
    <property type="evidence" value="ECO:0007669"/>
    <property type="project" value="InterPro"/>
</dbReference>
<dbReference type="PANTHER" id="PTHR21236:SF2">
    <property type="entry name" value="PROTEIN YIPF"/>
    <property type="match status" value="1"/>
</dbReference>
<evidence type="ECO:0000256" key="5">
    <source>
        <dbReference type="ARBA" id="ARBA00023136"/>
    </source>
</evidence>
<protein>
    <recommendedName>
        <fullName evidence="6">Protein YIPF</fullName>
    </recommendedName>
</protein>
<dbReference type="PANTHER" id="PTHR21236">
    <property type="entry name" value="GOLGI MEMBRANE PROTEIN YIP1"/>
    <property type="match status" value="1"/>
</dbReference>
<feature type="transmembrane region" description="Helical" evidence="6">
    <location>
        <begin position="147"/>
        <end position="167"/>
    </location>
</feature>
<feature type="transmembrane region" description="Helical" evidence="6">
    <location>
        <begin position="179"/>
        <end position="200"/>
    </location>
</feature>
<dbReference type="Proteomes" id="UP001159042">
    <property type="component" value="Unassembled WGS sequence"/>
</dbReference>
<evidence type="ECO:0000256" key="7">
    <source>
        <dbReference type="SAM" id="MobiDB-lite"/>
    </source>
</evidence>
<feature type="transmembrane region" description="Helical" evidence="6">
    <location>
        <begin position="238"/>
        <end position="255"/>
    </location>
</feature>
<evidence type="ECO:0000313" key="10">
    <source>
        <dbReference type="Proteomes" id="UP001159042"/>
    </source>
</evidence>
<evidence type="ECO:0000256" key="1">
    <source>
        <dbReference type="ARBA" id="ARBA00004141"/>
    </source>
</evidence>
<keyword evidence="10" id="KW-1185">Reference proteome</keyword>
<dbReference type="GO" id="GO:0000139">
    <property type="term" value="C:Golgi membrane"/>
    <property type="evidence" value="ECO:0007669"/>
    <property type="project" value="UniProtKB-SubCell"/>
</dbReference>
<evidence type="ECO:0000256" key="4">
    <source>
        <dbReference type="ARBA" id="ARBA00022989"/>
    </source>
</evidence>
<feature type="region of interest" description="Disordered" evidence="7">
    <location>
        <begin position="1"/>
        <end position="24"/>
    </location>
</feature>
<organism evidence="9 10">
    <name type="scientific">Exocentrus adspersus</name>
    <dbReference type="NCBI Taxonomy" id="1586481"/>
    <lineage>
        <taxon>Eukaryota</taxon>
        <taxon>Metazoa</taxon>
        <taxon>Ecdysozoa</taxon>
        <taxon>Arthropoda</taxon>
        <taxon>Hexapoda</taxon>
        <taxon>Insecta</taxon>
        <taxon>Pterygota</taxon>
        <taxon>Neoptera</taxon>
        <taxon>Endopterygota</taxon>
        <taxon>Coleoptera</taxon>
        <taxon>Polyphaga</taxon>
        <taxon>Cucujiformia</taxon>
        <taxon>Chrysomeloidea</taxon>
        <taxon>Cerambycidae</taxon>
        <taxon>Lamiinae</taxon>
        <taxon>Acanthocinini</taxon>
        <taxon>Exocentrus</taxon>
    </lineage>
</organism>
<name>A0AAV8VV63_9CUCU</name>
<dbReference type="GO" id="GO:0048280">
    <property type="term" value="P:vesicle fusion with Golgi apparatus"/>
    <property type="evidence" value="ECO:0007669"/>
    <property type="project" value="TreeGrafter"/>
</dbReference>
<dbReference type="GO" id="GO:0005802">
    <property type="term" value="C:trans-Golgi network"/>
    <property type="evidence" value="ECO:0007669"/>
    <property type="project" value="TreeGrafter"/>
</dbReference>
<evidence type="ECO:0000259" key="8">
    <source>
        <dbReference type="Pfam" id="PF04893"/>
    </source>
</evidence>
<evidence type="ECO:0000256" key="3">
    <source>
        <dbReference type="ARBA" id="ARBA00022692"/>
    </source>
</evidence>
<keyword evidence="5 6" id="KW-0472">Membrane</keyword>
<dbReference type="Pfam" id="PF04893">
    <property type="entry name" value="Yip1"/>
    <property type="match status" value="1"/>
</dbReference>
<keyword evidence="3 6" id="KW-0812">Transmembrane</keyword>
<proteinExistence type="inferred from homology"/>
<comment type="subcellular location">
    <subcellularLocation>
        <location evidence="6">Golgi apparatus membrane</location>
        <topology evidence="6">Multi-pass membrane protein</topology>
    </subcellularLocation>
    <subcellularLocation>
        <location evidence="1">Membrane</location>
        <topology evidence="1">Multi-pass membrane protein</topology>
    </subcellularLocation>
</comment>
<keyword evidence="4 6" id="KW-1133">Transmembrane helix</keyword>
<accession>A0AAV8VV63</accession>
<feature type="transmembrane region" description="Helical" evidence="6">
    <location>
        <begin position="123"/>
        <end position="141"/>
    </location>
</feature>
<evidence type="ECO:0000256" key="6">
    <source>
        <dbReference type="RuleBase" id="RU361264"/>
    </source>
</evidence>
<comment type="similarity">
    <text evidence="2 6">Belongs to the YIP1 family.</text>
</comment>
<dbReference type="EMBL" id="JANEYG010000028">
    <property type="protein sequence ID" value="KAJ8918079.1"/>
    <property type="molecule type" value="Genomic_DNA"/>
</dbReference>
<reference evidence="9 10" key="1">
    <citation type="journal article" date="2023" name="Insect Mol. Biol.">
        <title>Genome sequencing provides insights into the evolution of gene families encoding plant cell wall-degrading enzymes in longhorned beetles.</title>
        <authorList>
            <person name="Shin N.R."/>
            <person name="Okamura Y."/>
            <person name="Kirsch R."/>
            <person name="Pauchet Y."/>
        </authorList>
    </citation>
    <scope>NUCLEOTIDE SEQUENCE [LARGE SCALE GENOMIC DNA]</scope>
    <source>
        <strain evidence="9">EAD_L_NR</strain>
    </source>
</reference>
<sequence>MGDYTNSNQSDFYWHQQNPAPGPGVTQSFYEQDYTQFTSQKLEFNTTEDYGDQSFANYPTQMLIPDQYDPVPKGTDEYDEPPLLEELEIYPDRILEKVLAVLNPLRGHSLADDAEYLTKESDLAGPILFYLILAVGLFLAGKNAHFGYIYGISMISSILMYCLLSLMASANNTFTLSTVASILGYCLIPVMALSLLGVFFKLSGPVGLILAMIAVFWSSVSASRLFVAISGDKQQQLLIAYPCLLVYGVFLLLVVF</sequence>
<gene>
    <name evidence="9" type="ORF">NQ315_011536</name>
</gene>